<protein>
    <recommendedName>
        <fullName evidence="1">Glycosyltransferase 2-like domain-containing protein</fullName>
    </recommendedName>
</protein>
<keyword evidence="3" id="KW-1185">Reference proteome</keyword>
<dbReference type="PANTHER" id="PTHR10859">
    <property type="entry name" value="GLYCOSYL TRANSFERASE"/>
    <property type="match status" value="1"/>
</dbReference>
<dbReference type="SUPFAM" id="SSF53448">
    <property type="entry name" value="Nucleotide-diphospho-sugar transferases"/>
    <property type="match status" value="1"/>
</dbReference>
<reference evidence="2" key="1">
    <citation type="journal article" date="2014" name="Int. J. Syst. Evol. Microbiol.">
        <title>Complete genome sequence of Corynebacterium casei LMG S-19264T (=DSM 44701T), isolated from a smear-ripened cheese.</title>
        <authorList>
            <consortium name="US DOE Joint Genome Institute (JGI-PGF)"/>
            <person name="Walter F."/>
            <person name="Albersmeier A."/>
            <person name="Kalinowski J."/>
            <person name="Ruckert C."/>
        </authorList>
    </citation>
    <scope>NUCLEOTIDE SEQUENCE</scope>
    <source>
        <strain evidence="2">NBRC 110023</strain>
    </source>
</reference>
<dbReference type="InterPro" id="IPR029044">
    <property type="entry name" value="Nucleotide-diphossugar_trans"/>
</dbReference>
<evidence type="ECO:0000259" key="1">
    <source>
        <dbReference type="Pfam" id="PF00535"/>
    </source>
</evidence>
<dbReference type="CDD" id="cd04179">
    <property type="entry name" value="DPM_DPG-synthase_like"/>
    <property type="match status" value="1"/>
</dbReference>
<evidence type="ECO:0000313" key="2">
    <source>
        <dbReference type="EMBL" id="GLR70747.1"/>
    </source>
</evidence>
<comment type="caution">
    <text evidence="2">The sequence shown here is derived from an EMBL/GenBank/DDBJ whole genome shotgun (WGS) entry which is preliminary data.</text>
</comment>
<dbReference type="GO" id="GO:0006487">
    <property type="term" value="P:protein N-linked glycosylation"/>
    <property type="evidence" value="ECO:0007669"/>
    <property type="project" value="TreeGrafter"/>
</dbReference>
<name>A0AA37SX51_9ALTE</name>
<dbReference type="EMBL" id="BSOT01000005">
    <property type="protein sequence ID" value="GLR70747.1"/>
    <property type="molecule type" value="Genomic_DNA"/>
</dbReference>
<accession>A0AA37SX51</accession>
<reference evidence="2" key="2">
    <citation type="submission" date="2023-01" db="EMBL/GenBank/DDBJ databases">
        <title>Draft genome sequence of Agaribacter marinus strain NBRC 110023.</title>
        <authorList>
            <person name="Sun Q."/>
            <person name="Mori K."/>
        </authorList>
    </citation>
    <scope>NUCLEOTIDE SEQUENCE</scope>
    <source>
        <strain evidence="2">NBRC 110023</strain>
    </source>
</reference>
<dbReference type="Proteomes" id="UP001156601">
    <property type="component" value="Unassembled WGS sequence"/>
</dbReference>
<dbReference type="AlphaFoldDB" id="A0AA37SX51"/>
<proteinExistence type="predicted"/>
<dbReference type="PANTHER" id="PTHR10859:SF91">
    <property type="entry name" value="DOLICHYL-PHOSPHATE BETA-GLUCOSYLTRANSFERASE"/>
    <property type="match status" value="1"/>
</dbReference>
<feature type="domain" description="Glycosyltransferase 2-like" evidence="1">
    <location>
        <begin position="17"/>
        <end position="153"/>
    </location>
</feature>
<evidence type="ECO:0000313" key="3">
    <source>
        <dbReference type="Proteomes" id="UP001156601"/>
    </source>
</evidence>
<gene>
    <name evidence="2" type="ORF">GCM10007852_16550</name>
</gene>
<organism evidence="2 3">
    <name type="scientific">Agaribacter marinus</name>
    <dbReference type="NCBI Taxonomy" id="1431249"/>
    <lineage>
        <taxon>Bacteria</taxon>
        <taxon>Pseudomonadati</taxon>
        <taxon>Pseudomonadota</taxon>
        <taxon>Gammaproteobacteria</taxon>
        <taxon>Alteromonadales</taxon>
        <taxon>Alteromonadaceae</taxon>
        <taxon>Agaribacter</taxon>
    </lineage>
</organism>
<dbReference type="Pfam" id="PF00535">
    <property type="entry name" value="Glycos_transf_2"/>
    <property type="match status" value="1"/>
</dbReference>
<sequence length="265" mass="29969">MLVGGFVLSNRLFRPAVLIPVYNHEHAIAATLMDVLEYKLDVLLVDDGSTEQCRHVLASLADKYKDRVSLLILNQNGGKGHAVKSGLNVLETKGYTHALQVDADGQHNLTDIPQFIMEGKKAASALIAGYPVYDSSISKGRLYGRYLTHVWVWINTLSFTIKDSMCGFRLYPILQFNRLLETAPCGNRMDFDPEVIVRWLWVGGAIKHIPTQVNYPSDGVSHFLLYKDNALISWMHTRLFFGMLRRLPTLIRRQLRQTFGGQHGK</sequence>
<dbReference type="InterPro" id="IPR001173">
    <property type="entry name" value="Glyco_trans_2-like"/>
</dbReference>
<dbReference type="Gene3D" id="3.90.550.10">
    <property type="entry name" value="Spore Coat Polysaccharide Biosynthesis Protein SpsA, Chain A"/>
    <property type="match status" value="1"/>
</dbReference>